<name>A0ACB7Z261_9ERIC</name>
<protein>
    <submittedName>
        <fullName evidence="1">Uncharacterized protein</fullName>
    </submittedName>
</protein>
<comment type="caution">
    <text evidence="1">The sequence shown here is derived from an EMBL/GenBank/DDBJ whole genome shotgun (WGS) entry which is preliminary data.</text>
</comment>
<evidence type="ECO:0000313" key="2">
    <source>
        <dbReference type="Proteomes" id="UP000828048"/>
    </source>
</evidence>
<reference evidence="1 2" key="1">
    <citation type="journal article" date="2021" name="Hortic Res">
        <title>High-quality reference genome and annotation aids understanding of berry development for evergreen blueberry (Vaccinium darrowii).</title>
        <authorList>
            <person name="Yu J."/>
            <person name="Hulse-Kemp A.M."/>
            <person name="Babiker E."/>
            <person name="Staton M."/>
        </authorList>
    </citation>
    <scope>NUCLEOTIDE SEQUENCE [LARGE SCALE GENOMIC DNA]</scope>
    <source>
        <strain evidence="2">cv. NJ 8807/NJ 8810</strain>
        <tissue evidence="1">Young leaf</tissue>
    </source>
</reference>
<organism evidence="1 2">
    <name type="scientific">Vaccinium darrowii</name>
    <dbReference type="NCBI Taxonomy" id="229202"/>
    <lineage>
        <taxon>Eukaryota</taxon>
        <taxon>Viridiplantae</taxon>
        <taxon>Streptophyta</taxon>
        <taxon>Embryophyta</taxon>
        <taxon>Tracheophyta</taxon>
        <taxon>Spermatophyta</taxon>
        <taxon>Magnoliopsida</taxon>
        <taxon>eudicotyledons</taxon>
        <taxon>Gunneridae</taxon>
        <taxon>Pentapetalae</taxon>
        <taxon>asterids</taxon>
        <taxon>Ericales</taxon>
        <taxon>Ericaceae</taxon>
        <taxon>Vaccinioideae</taxon>
        <taxon>Vaccinieae</taxon>
        <taxon>Vaccinium</taxon>
    </lineage>
</organism>
<evidence type="ECO:0000313" key="1">
    <source>
        <dbReference type="EMBL" id="KAH7859814.1"/>
    </source>
</evidence>
<dbReference type="EMBL" id="CM037154">
    <property type="protein sequence ID" value="KAH7859814.1"/>
    <property type="molecule type" value="Genomic_DNA"/>
</dbReference>
<dbReference type="Proteomes" id="UP000828048">
    <property type="component" value="Chromosome 4"/>
</dbReference>
<gene>
    <name evidence="1" type="ORF">Vadar_005785</name>
</gene>
<sequence>MVNGEEMRKNRSQHGNCESGKSTVFMTVSKPDTAASNSSSYASFPFQQSQVQHSHNTQQQFTPQSTPMYPQPPPMFPALYPQQQNRNWNASNKSRGYKNQRNGPKSPCQICNKTNHTAKDCYYRANLTYQPPSYYNNAHGTFHSSPQAHMLQYTPQSPFPASHNPTAGLLPLPQAYSTTAYPSTYSTPNYPLPSPSFPPPPTPPSNCTYTYTHRCLYTPITITIWLILWPRLPEFRVNSTTLSNVNLPPSSFITGNWDVRFTVQNPNHQITFYYDHITAAMLPFVHAMRNQMVVMATFTVAACVDKSVVDSINGDKTSQGSVNFNVSSG</sequence>
<accession>A0ACB7Z261</accession>
<proteinExistence type="predicted"/>
<keyword evidence="2" id="KW-1185">Reference proteome</keyword>